<comment type="similarity">
    <text evidence="3">Belongs to the peptidase M50B family.</text>
</comment>
<dbReference type="GO" id="GO:0046872">
    <property type="term" value="F:metal ion binding"/>
    <property type="evidence" value="ECO:0007669"/>
    <property type="project" value="UniProtKB-KW"/>
</dbReference>
<evidence type="ECO:0000256" key="8">
    <source>
        <dbReference type="ARBA" id="ARBA00022801"/>
    </source>
</evidence>
<keyword evidence="8" id="KW-0378">Hydrolase</keyword>
<dbReference type="PANTHER" id="PTHR35864:SF1">
    <property type="entry name" value="ZINC METALLOPROTEASE YWHC-RELATED"/>
    <property type="match status" value="1"/>
</dbReference>
<feature type="domain" description="Peptidase M50" evidence="14">
    <location>
        <begin position="127"/>
        <end position="161"/>
    </location>
</feature>
<evidence type="ECO:0000256" key="10">
    <source>
        <dbReference type="ARBA" id="ARBA00022989"/>
    </source>
</evidence>
<dbReference type="AlphaFoldDB" id="A0A926HQE8"/>
<dbReference type="PANTHER" id="PTHR35864">
    <property type="entry name" value="ZINC METALLOPROTEASE MJ0611-RELATED"/>
    <property type="match status" value="1"/>
</dbReference>
<comment type="subcellular location">
    <subcellularLocation>
        <location evidence="2">Cell membrane</location>
        <topology evidence="2">Multi-pass membrane protein</topology>
    </subcellularLocation>
</comment>
<evidence type="ECO:0000256" key="4">
    <source>
        <dbReference type="ARBA" id="ARBA00022475"/>
    </source>
</evidence>
<evidence type="ECO:0000256" key="12">
    <source>
        <dbReference type="ARBA" id="ARBA00023136"/>
    </source>
</evidence>
<dbReference type="GO" id="GO:0008237">
    <property type="term" value="F:metallopeptidase activity"/>
    <property type="evidence" value="ECO:0007669"/>
    <property type="project" value="UniProtKB-KW"/>
</dbReference>
<comment type="cofactor">
    <cofactor evidence="1">
        <name>Zn(2+)</name>
        <dbReference type="ChEBI" id="CHEBI:29105"/>
    </cofactor>
</comment>
<keyword evidence="9" id="KW-0862">Zinc</keyword>
<feature type="transmembrane region" description="Helical" evidence="13">
    <location>
        <begin position="100"/>
        <end position="121"/>
    </location>
</feature>
<evidence type="ECO:0000256" key="13">
    <source>
        <dbReference type="SAM" id="Phobius"/>
    </source>
</evidence>
<sequence length="216" mass="23914">MFSRLSDPLGILYTIPAILLAMMLHELAHALTADRLGDPTPRNMGRITLDPFAHVDWVGLIMFVIMGFGWAKPVTTRPSNYKNPRTGSILVSVAGPLANFVWAFIFYGIYAFLVLVAGVAPSSIGMRILGPMYSVNLILAIFNLIPIPPLDGYHVLTALLPPKNMKFLWTLERYGWVVLIVLSFTGIFGTLLGYVMGFIEGTVFGNFYTFIFSLFG</sequence>
<evidence type="ECO:0000256" key="7">
    <source>
        <dbReference type="ARBA" id="ARBA00022723"/>
    </source>
</evidence>
<keyword evidence="4" id="KW-1003">Cell membrane</keyword>
<keyword evidence="6 13" id="KW-0812">Transmembrane</keyword>
<evidence type="ECO:0000259" key="14">
    <source>
        <dbReference type="Pfam" id="PF02163"/>
    </source>
</evidence>
<dbReference type="GO" id="GO:0006508">
    <property type="term" value="P:proteolysis"/>
    <property type="evidence" value="ECO:0007669"/>
    <property type="project" value="UniProtKB-KW"/>
</dbReference>
<feature type="transmembrane region" description="Helical" evidence="13">
    <location>
        <begin position="176"/>
        <end position="199"/>
    </location>
</feature>
<name>A0A926HQE8_9FIRM</name>
<gene>
    <name evidence="15" type="ORF">H8696_04905</name>
</gene>
<evidence type="ECO:0000256" key="11">
    <source>
        <dbReference type="ARBA" id="ARBA00023049"/>
    </source>
</evidence>
<keyword evidence="12 13" id="KW-0472">Membrane</keyword>
<dbReference type="InterPro" id="IPR052348">
    <property type="entry name" value="Metallopeptidase_M50B"/>
</dbReference>
<organism evidence="15 16">
    <name type="scientific">Gehongia tenuis</name>
    <dbReference type="NCBI Taxonomy" id="2763655"/>
    <lineage>
        <taxon>Bacteria</taxon>
        <taxon>Bacillati</taxon>
        <taxon>Bacillota</taxon>
        <taxon>Clostridia</taxon>
        <taxon>Christensenellales</taxon>
        <taxon>Christensenellaceae</taxon>
        <taxon>Gehongia</taxon>
    </lineage>
</organism>
<evidence type="ECO:0000313" key="16">
    <source>
        <dbReference type="Proteomes" id="UP000623172"/>
    </source>
</evidence>
<keyword evidence="16" id="KW-1185">Reference proteome</keyword>
<dbReference type="RefSeq" id="WP_249315326.1">
    <property type="nucleotide sequence ID" value="NZ_JACRSR010000001.1"/>
</dbReference>
<evidence type="ECO:0000256" key="1">
    <source>
        <dbReference type="ARBA" id="ARBA00001947"/>
    </source>
</evidence>
<dbReference type="Proteomes" id="UP000623172">
    <property type="component" value="Unassembled WGS sequence"/>
</dbReference>
<comment type="caution">
    <text evidence="15">The sequence shown here is derived from an EMBL/GenBank/DDBJ whole genome shotgun (WGS) entry which is preliminary data.</text>
</comment>
<keyword evidence="7" id="KW-0479">Metal-binding</keyword>
<feature type="transmembrane region" description="Helical" evidence="13">
    <location>
        <begin position="12"/>
        <end position="31"/>
    </location>
</feature>
<feature type="transmembrane region" description="Helical" evidence="13">
    <location>
        <begin position="52"/>
        <end position="71"/>
    </location>
</feature>
<evidence type="ECO:0000256" key="6">
    <source>
        <dbReference type="ARBA" id="ARBA00022692"/>
    </source>
</evidence>
<reference evidence="15" key="1">
    <citation type="submission" date="2020-08" db="EMBL/GenBank/DDBJ databases">
        <title>Genome public.</title>
        <authorList>
            <person name="Liu C."/>
            <person name="Sun Q."/>
        </authorList>
    </citation>
    <scope>NUCLEOTIDE SEQUENCE</scope>
    <source>
        <strain evidence="15">NSJ-53</strain>
    </source>
</reference>
<protein>
    <submittedName>
        <fullName evidence="15">Site-2 protease family protein</fullName>
    </submittedName>
</protein>
<feature type="domain" description="Peptidase M50" evidence="14">
    <location>
        <begin position="14"/>
        <end position="114"/>
    </location>
</feature>
<dbReference type="CDD" id="cd06158">
    <property type="entry name" value="S2P-M50_like_1"/>
    <property type="match status" value="1"/>
</dbReference>
<dbReference type="Pfam" id="PF02163">
    <property type="entry name" value="Peptidase_M50"/>
    <property type="match status" value="2"/>
</dbReference>
<evidence type="ECO:0000256" key="2">
    <source>
        <dbReference type="ARBA" id="ARBA00004651"/>
    </source>
</evidence>
<evidence type="ECO:0000256" key="9">
    <source>
        <dbReference type="ARBA" id="ARBA00022833"/>
    </source>
</evidence>
<keyword evidence="11" id="KW-0482">Metalloprotease</keyword>
<dbReference type="InterPro" id="IPR008915">
    <property type="entry name" value="Peptidase_M50"/>
</dbReference>
<evidence type="ECO:0000256" key="5">
    <source>
        <dbReference type="ARBA" id="ARBA00022670"/>
    </source>
</evidence>
<evidence type="ECO:0000256" key="3">
    <source>
        <dbReference type="ARBA" id="ARBA00007931"/>
    </source>
</evidence>
<feature type="transmembrane region" description="Helical" evidence="13">
    <location>
        <begin position="133"/>
        <end position="156"/>
    </location>
</feature>
<keyword evidence="5 15" id="KW-0645">Protease</keyword>
<dbReference type="InterPro" id="IPR044537">
    <property type="entry name" value="Rip2-like"/>
</dbReference>
<dbReference type="GO" id="GO:0005886">
    <property type="term" value="C:plasma membrane"/>
    <property type="evidence" value="ECO:0007669"/>
    <property type="project" value="UniProtKB-SubCell"/>
</dbReference>
<accession>A0A926HQE8</accession>
<keyword evidence="10 13" id="KW-1133">Transmembrane helix</keyword>
<proteinExistence type="inferred from homology"/>
<evidence type="ECO:0000313" key="15">
    <source>
        <dbReference type="EMBL" id="MBC8531186.1"/>
    </source>
</evidence>
<dbReference type="EMBL" id="JACRSR010000001">
    <property type="protein sequence ID" value="MBC8531186.1"/>
    <property type="molecule type" value="Genomic_DNA"/>
</dbReference>